<sequence>MSMLLNSSSNMGSPFFHDLKRQASFFLKEKIKSARLAFTDVTPVELLAEEGTNGDIWPPDTRNMRIISRAAFEVDDYWRVVDVLHRRLIKFDRPSWRTSYKTLLLLEQLLCHGPLRVAEEFQSDKDAIKSLGNFQFVDEKGFNWGSSFQNQSEKILRLLEDGQFLEEERTKARKLTRGIQGFGSFSQRPSSNDPTFIRTLPSINNKTSPELTYDLAEASDEKRAISGQDDLMEDHPFSGFDRGTTTPFLSTAP</sequence>
<dbReference type="PANTHER" id="PTHR12276">
    <property type="entry name" value="EPSIN/ENT-RELATED"/>
    <property type="match status" value="1"/>
</dbReference>
<proteinExistence type="predicted"/>
<feature type="domain" description="ENTH" evidence="6">
    <location>
        <begin position="36"/>
        <end position="169"/>
    </location>
</feature>
<dbReference type="GO" id="GO:0005794">
    <property type="term" value="C:Golgi apparatus"/>
    <property type="evidence" value="ECO:0007669"/>
    <property type="project" value="UniProtKB-SubCell"/>
</dbReference>
<accession>A0AAV8TGS0</accession>
<dbReference type="Proteomes" id="UP001159364">
    <property type="component" value="Linkage Group LG05"/>
</dbReference>
<name>A0AAV8TGS0_9ROSI</name>
<dbReference type="InterPro" id="IPR008942">
    <property type="entry name" value="ENTH_VHS"/>
</dbReference>
<dbReference type="PROSITE" id="PS50942">
    <property type="entry name" value="ENTH"/>
    <property type="match status" value="1"/>
</dbReference>
<evidence type="ECO:0000256" key="4">
    <source>
        <dbReference type="ARBA" id="ARBA00023329"/>
    </source>
</evidence>
<dbReference type="InterPro" id="IPR013809">
    <property type="entry name" value="ENTH"/>
</dbReference>
<dbReference type="GO" id="GO:0030125">
    <property type="term" value="C:clathrin vesicle coat"/>
    <property type="evidence" value="ECO:0007669"/>
    <property type="project" value="TreeGrafter"/>
</dbReference>
<dbReference type="EMBL" id="JAIWQS010000005">
    <property type="protein sequence ID" value="KAJ8766047.1"/>
    <property type="molecule type" value="Genomic_DNA"/>
</dbReference>
<dbReference type="CDD" id="cd03571">
    <property type="entry name" value="ENTH"/>
    <property type="match status" value="1"/>
</dbReference>
<keyword evidence="3" id="KW-0333">Golgi apparatus</keyword>
<dbReference type="SMART" id="SM00273">
    <property type="entry name" value="ENTH"/>
    <property type="match status" value="1"/>
</dbReference>
<dbReference type="SUPFAM" id="SSF48464">
    <property type="entry name" value="ENTH/VHS domain"/>
    <property type="match status" value="1"/>
</dbReference>
<evidence type="ECO:0000313" key="7">
    <source>
        <dbReference type="EMBL" id="KAJ8766047.1"/>
    </source>
</evidence>
<evidence type="ECO:0000313" key="8">
    <source>
        <dbReference type="Proteomes" id="UP001159364"/>
    </source>
</evidence>
<feature type="compositionally biased region" description="Polar residues" evidence="5">
    <location>
        <begin position="183"/>
        <end position="194"/>
    </location>
</feature>
<comment type="caution">
    <text evidence="7">The sequence shown here is derived from an EMBL/GenBank/DDBJ whole genome shotgun (WGS) entry which is preliminary data.</text>
</comment>
<evidence type="ECO:0000256" key="3">
    <source>
        <dbReference type="ARBA" id="ARBA00023034"/>
    </source>
</evidence>
<feature type="compositionally biased region" description="Polar residues" evidence="5">
    <location>
        <begin position="243"/>
        <end position="253"/>
    </location>
</feature>
<feature type="region of interest" description="Disordered" evidence="5">
    <location>
        <begin position="181"/>
        <end position="203"/>
    </location>
</feature>
<reference evidence="7 8" key="1">
    <citation type="submission" date="2021-09" db="EMBL/GenBank/DDBJ databases">
        <title>Genomic insights and catalytic innovation underlie evolution of tropane alkaloids biosynthesis.</title>
        <authorList>
            <person name="Wang Y.-J."/>
            <person name="Tian T."/>
            <person name="Huang J.-P."/>
            <person name="Huang S.-X."/>
        </authorList>
    </citation>
    <scope>NUCLEOTIDE SEQUENCE [LARGE SCALE GENOMIC DNA]</scope>
    <source>
        <strain evidence="7">KIB-2018</strain>
        <tissue evidence="7">Leaf</tissue>
    </source>
</reference>
<dbReference type="Gene3D" id="1.25.40.90">
    <property type="match status" value="1"/>
</dbReference>
<organism evidence="7 8">
    <name type="scientific">Erythroxylum novogranatense</name>
    <dbReference type="NCBI Taxonomy" id="1862640"/>
    <lineage>
        <taxon>Eukaryota</taxon>
        <taxon>Viridiplantae</taxon>
        <taxon>Streptophyta</taxon>
        <taxon>Embryophyta</taxon>
        <taxon>Tracheophyta</taxon>
        <taxon>Spermatophyta</taxon>
        <taxon>Magnoliopsida</taxon>
        <taxon>eudicotyledons</taxon>
        <taxon>Gunneridae</taxon>
        <taxon>Pentapetalae</taxon>
        <taxon>rosids</taxon>
        <taxon>fabids</taxon>
        <taxon>Malpighiales</taxon>
        <taxon>Erythroxylaceae</taxon>
        <taxon>Erythroxylum</taxon>
    </lineage>
</organism>
<evidence type="ECO:0000256" key="2">
    <source>
        <dbReference type="ARBA" id="ARBA00004555"/>
    </source>
</evidence>
<evidence type="ECO:0000256" key="5">
    <source>
        <dbReference type="SAM" id="MobiDB-lite"/>
    </source>
</evidence>
<dbReference type="PANTHER" id="PTHR12276:SF113">
    <property type="entry name" value="ENTH_VHS FAMILY PROTEIN"/>
    <property type="match status" value="1"/>
</dbReference>
<dbReference type="AlphaFoldDB" id="A0AAV8TGS0"/>
<gene>
    <name evidence="7" type="ORF">K2173_020563</name>
</gene>
<dbReference type="GO" id="GO:0005543">
    <property type="term" value="F:phospholipid binding"/>
    <property type="evidence" value="ECO:0007669"/>
    <property type="project" value="TreeGrafter"/>
</dbReference>
<evidence type="ECO:0000256" key="1">
    <source>
        <dbReference type="ARBA" id="ARBA00004132"/>
    </source>
</evidence>
<dbReference type="GO" id="GO:0006897">
    <property type="term" value="P:endocytosis"/>
    <property type="evidence" value="ECO:0007669"/>
    <property type="project" value="TreeGrafter"/>
</dbReference>
<keyword evidence="4" id="KW-0968">Cytoplasmic vesicle</keyword>
<dbReference type="GO" id="GO:0005768">
    <property type="term" value="C:endosome"/>
    <property type="evidence" value="ECO:0007669"/>
    <property type="project" value="TreeGrafter"/>
</dbReference>
<dbReference type="Pfam" id="PF01417">
    <property type="entry name" value="ENTH"/>
    <property type="match status" value="1"/>
</dbReference>
<dbReference type="GO" id="GO:0030276">
    <property type="term" value="F:clathrin binding"/>
    <property type="evidence" value="ECO:0007669"/>
    <property type="project" value="TreeGrafter"/>
</dbReference>
<dbReference type="GO" id="GO:0005886">
    <property type="term" value="C:plasma membrane"/>
    <property type="evidence" value="ECO:0007669"/>
    <property type="project" value="TreeGrafter"/>
</dbReference>
<protein>
    <recommendedName>
        <fullName evidence="6">ENTH domain-containing protein</fullName>
    </recommendedName>
</protein>
<feature type="region of interest" description="Disordered" evidence="5">
    <location>
        <begin position="218"/>
        <end position="253"/>
    </location>
</feature>
<comment type="subcellular location">
    <subcellularLocation>
        <location evidence="1">Cytoplasmic vesicle</location>
        <location evidence="1">Clathrin-coated vesicle</location>
    </subcellularLocation>
    <subcellularLocation>
        <location evidence="2">Golgi apparatus</location>
    </subcellularLocation>
</comment>
<keyword evidence="8" id="KW-1185">Reference proteome</keyword>
<evidence type="ECO:0000259" key="6">
    <source>
        <dbReference type="PROSITE" id="PS50942"/>
    </source>
</evidence>